<feature type="compositionally biased region" description="Acidic residues" evidence="1">
    <location>
        <begin position="101"/>
        <end position="113"/>
    </location>
</feature>
<keyword evidence="3" id="KW-1185">Reference proteome</keyword>
<reference evidence="2 3" key="1">
    <citation type="submission" date="2019-06" db="EMBL/GenBank/DDBJ databases">
        <title>Draft genome sequence of the filamentous fungus Phialemoniopsis curvata isolated from diesel fuel.</title>
        <authorList>
            <person name="Varaljay V.A."/>
            <person name="Lyon W.J."/>
            <person name="Crouch A.L."/>
            <person name="Drake C.E."/>
            <person name="Hollomon J.M."/>
            <person name="Nadeau L.J."/>
            <person name="Nunn H.S."/>
            <person name="Stevenson B.S."/>
            <person name="Bojanowski C.L."/>
            <person name="Crookes-Goodson W.J."/>
        </authorList>
    </citation>
    <scope>NUCLEOTIDE SEQUENCE [LARGE SCALE GENOMIC DNA]</scope>
    <source>
        <strain evidence="2 3">D216</strain>
    </source>
</reference>
<feature type="region of interest" description="Disordered" evidence="1">
    <location>
        <begin position="1"/>
        <end position="20"/>
    </location>
</feature>
<comment type="caution">
    <text evidence="2">The sequence shown here is derived from an EMBL/GenBank/DDBJ whole genome shotgun (WGS) entry which is preliminary data.</text>
</comment>
<name>A0A507ANW4_9PEZI</name>
<feature type="compositionally biased region" description="Basic and acidic residues" evidence="1">
    <location>
        <begin position="156"/>
        <end position="170"/>
    </location>
</feature>
<proteinExistence type="predicted"/>
<dbReference type="RefSeq" id="XP_030994256.1">
    <property type="nucleotide sequence ID" value="XM_031141946.1"/>
</dbReference>
<dbReference type="InParanoid" id="A0A507ANW4"/>
<dbReference type="AlphaFoldDB" id="A0A507ANW4"/>
<feature type="region of interest" description="Disordered" evidence="1">
    <location>
        <begin position="98"/>
        <end position="170"/>
    </location>
</feature>
<feature type="compositionally biased region" description="Basic residues" evidence="1">
    <location>
        <begin position="132"/>
        <end position="155"/>
    </location>
</feature>
<dbReference type="EMBL" id="SKBQ01000003">
    <property type="protein sequence ID" value="TPX12545.1"/>
    <property type="molecule type" value="Genomic_DNA"/>
</dbReference>
<gene>
    <name evidence="2" type="ORF">E0L32_000722</name>
</gene>
<evidence type="ECO:0000313" key="2">
    <source>
        <dbReference type="EMBL" id="TPX12545.1"/>
    </source>
</evidence>
<accession>A0A507ANW4</accession>
<organism evidence="2 3">
    <name type="scientific">Thyridium curvatum</name>
    <dbReference type="NCBI Taxonomy" id="1093900"/>
    <lineage>
        <taxon>Eukaryota</taxon>
        <taxon>Fungi</taxon>
        <taxon>Dikarya</taxon>
        <taxon>Ascomycota</taxon>
        <taxon>Pezizomycotina</taxon>
        <taxon>Sordariomycetes</taxon>
        <taxon>Sordariomycetidae</taxon>
        <taxon>Thyridiales</taxon>
        <taxon>Thyridiaceae</taxon>
        <taxon>Thyridium</taxon>
    </lineage>
</organism>
<dbReference type="Proteomes" id="UP000319257">
    <property type="component" value="Unassembled WGS sequence"/>
</dbReference>
<evidence type="ECO:0000256" key="1">
    <source>
        <dbReference type="SAM" id="MobiDB-lite"/>
    </source>
</evidence>
<dbReference type="GeneID" id="41968169"/>
<protein>
    <submittedName>
        <fullName evidence="2">Uncharacterized protein</fullName>
    </submittedName>
</protein>
<evidence type="ECO:0000313" key="3">
    <source>
        <dbReference type="Proteomes" id="UP000319257"/>
    </source>
</evidence>
<sequence>MKPENKTVSPAPEAADANPEVFDTLTEKEMRGLIKIFACMKNKLEIDYEKFQLATGWAKGTCTNFLSAVRKKGVFDPAVNGKGPDKKRKHAEIDQVALETEHEDDEHEDDEEEVKVIPKNENGRTPLPSARPIKKVKPSTRPTKKVKPSARPTKKAKTEAASEAVKVKEE</sequence>